<sequence>MIVVLAYGHKLECSDGHSLQAIAINVMALAQNLVRQSVKVDTQSVSSVNACFH</sequence>
<proteinExistence type="predicted"/>
<reference evidence="1 2" key="1">
    <citation type="journal article" date="2020" name="ISME J.">
        <title>Comparative genomics reveals insights into cyanobacterial evolution and habitat adaptation.</title>
        <authorList>
            <person name="Chen M.Y."/>
            <person name="Teng W.K."/>
            <person name="Zhao L."/>
            <person name="Hu C.X."/>
            <person name="Zhou Y.K."/>
            <person name="Han B.P."/>
            <person name="Song L.R."/>
            <person name="Shu W.S."/>
        </authorList>
    </citation>
    <scope>NUCLEOTIDE SEQUENCE [LARGE SCALE GENOMIC DNA]</scope>
    <source>
        <strain evidence="1 2">FACHB-119</strain>
    </source>
</reference>
<organism evidence="1 2">
    <name type="scientific">Anabaena azotica FACHB-119</name>
    <dbReference type="NCBI Taxonomy" id="947527"/>
    <lineage>
        <taxon>Bacteria</taxon>
        <taxon>Bacillati</taxon>
        <taxon>Cyanobacteriota</taxon>
        <taxon>Cyanophyceae</taxon>
        <taxon>Nostocales</taxon>
        <taxon>Nostocaceae</taxon>
        <taxon>Anabaena</taxon>
        <taxon>Anabaena azotica</taxon>
    </lineage>
</organism>
<accession>A0ABR8DF73</accession>
<name>A0ABR8DF73_9NOST</name>
<keyword evidence="2" id="KW-1185">Reference proteome</keyword>
<comment type="caution">
    <text evidence="1">The sequence shown here is derived from an EMBL/GenBank/DDBJ whole genome shotgun (WGS) entry which is preliminary data.</text>
</comment>
<dbReference type="EMBL" id="JACJSG010000062">
    <property type="protein sequence ID" value="MBD2504862.1"/>
    <property type="molecule type" value="Genomic_DNA"/>
</dbReference>
<dbReference type="RefSeq" id="WP_190479078.1">
    <property type="nucleotide sequence ID" value="NZ_JACJSG010000062.1"/>
</dbReference>
<dbReference type="Proteomes" id="UP000661112">
    <property type="component" value="Unassembled WGS sequence"/>
</dbReference>
<protein>
    <recommendedName>
        <fullName evidence="3">Transposase</fullName>
    </recommendedName>
</protein>
<gene>
    <name evidence="1" type="ORF">H6G83_30400</name>
</gene>
<evidence type="ECO:0000313" key="1">
    <source>
        <dbReference type="EMBL" id="MBD2504862.1"/>
    </source>
</evidence>
<evidence type="ECO:0008006" key="3">
    <source>
        <dbReference type="Google" id="ProtNLM"/>
    </source>
</evidence>
<evidence type="ECO:0000313" key="2">
    <source>
        <dbReference type="Proteomes" id="UP000661112"/>
    </source>
</evidence>